<organism evidence="12 13">
    <name type="scientific">Photinus pyralis</name>
    <name type="common">Common eastern firefly</name>
    <name type="synonym">Lampyris pyralis</name>
    <dbReference type="NCBI Taxonomy" id="7054"/>
    <lineage>
        <taxon>Eukaryota</taxon>
        <taxon>Metazoa</taxon>
        <taxon>Ecdysozoa</taxon>
        <taxon>Arthropoda</taxon>
        <taxon>Hexapoda</taxon>
        <taxon>Insecta</taxon>
        <taxon>Pterygota</taxon>
        <taxon>Neoptera</taxon>
        <taxon>Endopterygota</taxon>
        <taxon>Coleoptera</taxon>
        <taxon>Polyphaga</taxon>
        <taxon>Elateriformia</taxon>
        <taxon>Elateroidea</taxon>
        <taxon>Lampyridae</taxon>
        <taxon>Lampyrinae</taxon>
        <taxon>Photinus</taxon>
    </lineage>
</organism>
<feature type="compositionally biased region" description="Polar residues" evidence="9">
    <location>
        <begin position="399"/>
        <end position="408"/>
    </location>
</feature>
<evidence type="ECO:0000256" key="8">
    <source>
        <dbReference type="SAM" id="Coils"/>
    </source>
</evidence>
<dbReference type="GO" id="GO:0005789">
    <property type="term" value="C:endoplasmic reticulum membrane"/>
    <property type="evidence" value="ECO:0007669"/>
    <property type="project" value="UniProtKB-SubCell"/>
</dbReference>
<feature type="coiled-coil region" evidence="8">
    <location>
        <begin position="790"/>
        <end position="975"/>
    </location>
</feature>
<keyword evidence="6" id="KW-0325">Glycoprotein</keyword>
<dbReference type="Pfam" id="PF07653">
    <property type="entry name" value="SH3_2"/>
    <property type="match status" value="1"/>
</dbReference>
<feature type="compositionally biased region" description="Polar residues" evidence="9">
    <location>
        <begin position="181"/>
        <end position="199"/>
    </location>
</feature>
<feature type="signal peptide" evidence="10">
    <location>
        <begin position="1"/>
        <end position="21"/>
    </location>
</feature>
<dbReference type="Proteomes" id="UP000327044">
    <property type="component" value="Unassembled WGS sequence"/>
</dbReference>
<feature type="compositionally biased region" description="Acidic residues" evidence="9">
    <location>
        <begin position="269"/>
        <end position="297"/>
    </location>
</feature>
<evidence type="ECO:0000259" key="11">
    <source>
        <dbReference type="PROSITE" id="PS50002"/>
    </source>
</evidence>
<dbReference type="InterPro" id="IPR001452">
    <property type="entry name" value="SH3_domain"/>
</dbReference>
<accession>A0A5N4AAQ6</accession>
<dbReference type="FunCoup" id="A0A5N4AAQ6">
    <property type="interactions" value="351"/>
</dbReference>
<feature type="compositionally biased region" description="Basic and acidic residues" evidence="9">
    <location>
        <begin position="303"/>
        <end position="330"/>
    </location>
</feature>
<feature type="compositionally biased region" description="Basic and acidic residues" evidence="9">
    <location>
        <begin position="413"/>
        <end position="423"/>
    </location>
</feature>
<feature type="region of interest" description="Disordered" evidence="9">
    <location>
        <begin position="1246"/>
        <end position="1368"/>
    </location>
</feature>
<proteinExistence type="predicted"/>
<comment type="caution">
    <text evidence="12">The sequence shown here is derived from an EMBL/GenBank/DDBJ whole genome shotgun (WGS) entry which is preliminary data.</text>
</comment>
<feature type="compositionally biased region" description="Polar residues" evidence="9">
    <location>
        <begin position="551"/>
        <end position="579"/>
    </location>
</feature>
<evidence type="ECO:0000256" key="6">
    <source>
        <dbReference type="ARBA" id="ARBA00023180"/>
    </source>
</evidence>
<dbReference type="PANTHER" id="PTHR23158">
    <property type="entry name" value="MELANOMA INHIBITORY ACTIVITY-RELATED"/>
    <property type="match status" value="1"/>
</dbReference>
<keyword evidence="4" id="KW-0256">Endoplasmic reticulum</keyword>
<feature type="domain" description="SH3" evidence="11">
    <location>
        <begin position="36"/>
        <end position="100"/>
    </location>
</feature>
<evidence type="ECO:0000313" key="13">
    <source>
        <dbReference type="Proteomes" id="UP000327044"/>
    </source>
</evidence>
<feature type="compositionally biased region" description="Polar residues" evidence="9">
    <location>
        <begin position="615"/>
        <end position="633"/>
    </location>
</feature>
<evidence type="ECO:0000256" key="10">
    <source>
        <dbReference type="SAM" id="SignalP"/>
    </source>
</evidence>
<dbReference type="GO" id="GO:0009306">
    <property type="term" value="P:protein secretion"/>
    <property type="evidence" value="ECO:0007669"/>
    <property type="project" value="TreeGrafter"/>
</dbReference>
<evidence type="ECO:0000256" key="2">
    <source>
        <dbReference type="ARBA" id="ARBA00022443"/>
    </source>
</evidence>
<keyword evidence="13" id="KW-1185">Reference proteome</keyword>
<feature type="region of interest" description="Disordered" evidence="9">
    <location>
        <begin position="615"/>
        <end position="634"/>
    </location>
</feature>
<protein>
    <recommendedName>
        <fullName evidence="11">SH3 domain-containing protein</fullName>
    </recommendedName>
</protein>
<evidence type="ECO:0000256" key="9">
    <source>
        <dbReference type="SAM" id="MobiDB-lite"/>
    </source>
</evidence>
<feature type="compositionally biased region" description="Pro residues" evidence="9">
    <location>
        <begin position="1246"/>
        <end position="1257"/>
    </location>
</feature>
<evidence type="ECO:0000313" key="12">
    <source>
        <dbReference type="EMBL" id="KAB0794394.1"/>
    </source>
</evidence>
<feature type="compositionally biased region" description="Basic and acidic residues" evidence="9">
    <location>
        <begin position="1317"/>
        <end position="1331"/>
    </location>
</feature>
<dbReference type="GO" id="GO:0070971">
    <property type="term" value="C:endoplasmic reticulum exit site"/>
    <property type="evidence" value="ECO:0007669"/>
    <property type="project" value="TreeGrafter"/>
</dbReference>
<comment type="subcellular location">
    <subcellularLocation>
        <location evidence="1">Endoplasmic reticulum membrane</location>
        <topology evidence="1">Single-pass membrane protein</topology>
    </subcellularLocation>
</comment>
<keyword evidence="3 10" id="KW-0732">Signal</keyword>
<feature type="chain" id="PRO_5024321746" description="SH3 domain-containing protein" evidence="10">
    <location>
        <begin position="22"/>
        <end position="1368"/>
    </location>
</feature>
<keyword evidence="5 8" id="KW-0175">Coiled coil</keyword>
<evidence type="ECO:0000256" key="1">
    <source>
        <dbReference type="ARBA" id="ARBA00004389"/>
    </source>
</evidence>
<dbReference type="GO" id="GO:0006888">
    <property type="term" value="P:endoplasmic reticulum to Golgi vesicle-mediated transport"/>
    <property type="evidence" value="ECO:0007669"/>
    <property type="project" value="TreeGrafter"/>
</dbReference>
<feature type="coiled-coil region" evidence="8">
    <location>
        <begin position="1097"/>
        <end position="1170"/>
    </location>
</feature>
<dbReference type="SUPFAM" id="SSF50044">
    <property type="entry name" value="SH3-domain"/>
    <property type="match status" value="1"/>
</dbReference>
<gene>
    <name evidence="12" type="ORF">PPYR_11233</name>
</gene>
<dbReference type="InParanoid" id="A0A5N4AAQ6"/>
<feature type="region of interest" description="Disordered" evidence="9">
    <location>
        <begin position="138"/>
        <end position="600"/>
    </location>
</feature>
<dbReference type="PANTHER" id="PTHR23158:SF33">
    <property type="entry name" value="TRANSPORT AND GOLGI ORGANIZATION PROTEIN 1"/>
    <property type="match status" value="1"/>
</dbReference>
<dbReference type="InterPro" id="IPR036028">
    <property type="entry name" value="SH3-like_dom_sf"/>
</dbReference>
<evidence type="ECO:0000256" key="4">
    <source>
        <dbReference type="ARBA" id="ARBA00022824"/>
    </source>
</evidence>
<evidence type="ECO:0000256" key="3">
    <source>
        <dbReference type="ARBA" id="ARBA00022729"/>
    </source>
</evidence>
<feature type="compositionally biased region" description="Polar residues" evidence="9">
    <location>
        <begin position="146"/>
        <end position="156"/>
    </location>
</feature>
<feature type="compositionally biased region" description="Polar residues" evidence="9">
    <location>
        <begin position="481"/>
        <end position="496"/>
    </location>
</feature>
<feature type="compositionally biased region" description="Basic and acidic residues" evidence="9">
    <location>
        <begin position="216"/>
        <end position="233"/>
    </location>
</feature>
<sequence length="1368" mass="153345">MFNFLLFYKAVFILNAFLVNAQLSEKRLCGNEDCSEVIGEGKTILRYATHSNDPRLLSFQPNELVKIYSKAAGINKDLWGVEINGVKGYVPNRMLRESRTLKNPTFEVDVEPISKVPSKNEQPQLEVTKAYTVVDGTTIYNEPDINPSSTESTVQPSLVPKPDNSNPQQTEPLPLPASTVHPETTNPADGPSTTSTSQSLHHKESAANNSTETIDLPEHSIKGNDNLSDKKETGSTIENIAVSQTQNTATERDTVSDSKAQSDDVASSGDDEEGEDENDEADDIDMEEDEKEEDDPESTQTSKGEETSSEQKEEKPLQSTKEESERKEDAIPNSTEGGTRTEQEESAQTSKGEESKSEQTEEPILSSKEESEQNEAKSSQSTKGEGMESEQAKEPTPSEMVSEQNEAKPTQFTKEESEQKEESAQTSEGFEVGSEQKSGKEYELDPSLAGDKQGSKIEEANQEESGEQESTKNDTDEKLEAQNNSHTSDVLDNTTEGYVDETKFEIQNDTHMSTPEGAVASQTDEEKAHEAILEQPELSEQNSEIPHKQEQNVISLQSEYTQNATAETEAQSGSSFTDSSAEELAAVSGTADKGSGSTPLFPYAKHSEDYLSMSNNLGLDNGPDRSSSYNEYTNGFLAPQDINSESAKEEDVKIVEEVAVESSNEDEVETHLHDFGSLLSRPSEDSCSADCKLEEIVDSENGEGYNLELPIISYKILTVLVITAVTVVVFLWGYAYIDKRGREGILIGKINHLQKQFLITQKENELLTNKLADIECEFDEKSNIVSSEAVANLEAELEEERESRSVLEAQVKVLEKELENSTEVGMELNRMLSQILNSENGSDTLVANIEQLQRQIIEQQDLINNYNDNLNVKETENHELRLEVDINNTKVTELQSELNKMALTLLKLEEDKDTSQSMYENELDSLREDLAKRQSQQTKETNKFNDQMKDLTDKYEEVKRNFELKSNEYRLLKENVNQIKKLANNSDGVKSLLDVTAIQAELLQLRSDKQLLMEQLQVQSNKCSTFESRYETVLQDCSSFKEKYDLADREKVEAVTKLEVLDKYFKEREAQLQRELSKQESMWVEKQGEATSTIERIKYMQEELQNYKAQNESLKQEILEQEVQMKSQISVLEKKAHENWVAVRQTERKLDDAKQEAALLRNRLTLQERTLNEEKMHNRIQSPIELNGEIQGTPTHMANDAGPSPSLLFGTRENLTISPPLPGLPFLPPPPGVPFMPPPLGGVPLHPPAFMPPPPSLLPGDHRPPPLGRISSPPLNSRFQHDRAYSPYSRNSPSPTSDDDYDRMPIPPMYGGYNSYNREDRRDDNRRDLHRPPPMMNNIRNSKGPGHSSGSANSTESLEKINRHNSKV</sequence>
<dbReference type="GO" id="GO:0035459">
    <property type="term" value="P:vesicle cargo loading"/>
    <property type="evidence" value="ECO:0007669"/>
    <property type="project" value="TreeGrafter"/>
</dbReference>
<feature type="compositionally biased region" description="Polar residues" evidence="9">
    <location>
        <begin position="234"/>
        <end position="249"/>
    </location>
</feature>
<name>A0A5N4AAQ6_PHOPY</name>
<evidence type="ECO:0000256" key="7">
    <source>
        <dbReference type="PROSITE-ProRule" id="PRU00192"/>
    </source>
</evidence>
<feature type="compositionally biased region" description="Basic and acidic residues" evidence="9">
    <location>
        <begin position="469"/>
        <end position="480"/>
    </location>
</feature>
<evidence type="ECO:0000256" key="5">
    <source>
        <dbReference type="ARBA" id="ARBA00023054"/>
    </source>
</evidence>
<feature type="compositionally biased region" description="Polar residues" evidence="9">
    <location>
        <begin position="332"/>
        <end position="350"/>
    </location>
</feature>
<dbReference type="InterPro" id="IPR051500">
    <property type="entry name" value="cTAGE_MIA/OTOR"/>
</dbReference>
<keyword evidence="2 7" id="KW-0728">SH3 domain</keyword>
<dbReference type="EMBL" id="VVIM01000008">
    <property type="protein sequence ID" value="KAB0794394.1"/>
    <property type="molecule type" value="Genomic_DNA"/>
</dbReference>
<dbReference type="PROSITE" id="PS50002">
    <property type="entry name" value="SH3"/>
    <property type="match status" value="1"/>
</dbReference>
<feature type="compositionally biased region" description="Basic and acidic residues" evidence="9">
    <location>
        <begin position="250"/>
        <end position="262"/>
    </location>
</feature>
<dbReference type="Gene3D" id="2.30.30.40">
    <property type="entry name" value="SH3 Domains"/>
    <property type="match status" value="1"/>
</dbReference>
<dbReference type="OrthoDB" id="6627676at2759"/>
<reference evidence="12 13" key="1">
    <citation type="journal article" date="2018" name="Elife">
        <title>Firefly genomes illuminate parallel origins of bioluminescence in beetles.</title>
        <authorList>
            <person name="Fallon T.R."/>
            <person name="Lower S.E."/>
            <person name="Chang C.H."/>
            <person name="Bessho-Uehara M."/>
            <person name="Martin G.J."/>
            <person name="Bewick A.J."/>
            <person name="Behringer M."/>
            <person name="Debat H.J."/>
            <person name="Wong I."/>
            <person name="Day J.C."/>
            <person name="Suvorov A."/>
            <person name="Silva C.J."/>
            <person name="Stanger-Hall K.F."/>
            <person name="Hall D.W."/>
            <person name="Schmitz R.J."/>
            <person name="Nelson D.R."/>
            <person name="Lewis S.M."/>
            <person name="Shigenobu S."/>
            <person name="Bybee S.M."/>
            <person name="Larracuente A.M."/>
            <person name="Oba Y."/>
            <person name="Weng J.K."/>
        </authorList>
    </citation>
    <scope>NUCLEOTIDE SEQUENCE [LARGE SCALE GENOMIC DNA]</scope>
    <source>
        <strain evidence="12">1611_PpyrPB1</strain>
        <tissue evidence="12">Whole body</tissue>
    </source>
</reference>